<dbReference type="EMBL" id="JASBWT010000003">
    <property type="protein sequence ID" value="KAJ9106338.1"/>
    <property type="molecule type" value="Genomic_DNA"/>
</dbReference>
<reference evidence="1" key="1">
    <citation type="submission" date="2023-04" db="EMBL/GenBank/DDBJ databases">
        <title>Draft Genome sequencing of Naganishia species isolated from polar environments using Oxford Nanopore Technology.</title>
        <authorList>
            <person name="Leo P."/>
            <person name="Venkateswaran K."/>
        </authorList>
    </citation>
    <scope>NUCLEOTIDE SEQUENCE</scope>
    <source>
        <strain evidence="1">MNA-CCFEE 5423</strain>
    </source>
</reference>
<organism evidence="1 2">
    <name type="scientific">Naganishia friedmannii</name>
    <dbReference type="NCBI Taxonomy" id="89922"/>
    <lineage>
        <taxon>Eukaryota</taxon>
        <taxon>Fungi</taxon>
        <taxon>Dikarya</taxon>
        <taxon>Basidiomycota</taxon>
        <taxon>Agaricomycotina</taxon>
        <taxon>Tremellomycetes</taxon>
        <taxon>Filobasidiales</taxon>
        <taxon>Filobasidiaceae</taxon>
        <taxon>Naganishia</taxon>
    </lineage>
</organism>
<gene>
    <name evidence="1" type="ORF">QFC21_001484</name>
</gene>
<proteinExistence type="predicted"/>
<accession>A0ACC2W4L7</accession>
<keyword evidence="2" id="KW-1185">Reference proteome</keyword>
<dbReference type="Proteomes" id="UP001227268">
    <property type="component" value="Unassembled WGS sequence"/>
</dbReference>
<comment type="caution">
    <text evidence="1">The sequence shown here is derived from an EMBL/GenBank/DDBJ whole genome shotgun (WGS) entry which is preliminary data.</text>
</comment>
<evidence type="ECO:0000313" key="2">
    <source>
        <dbReference type="Proteomes" id="UP001227268"/>
    </source>
</evidence>
<sequence length="495" mass="53181">MPRAYSVLAPALTPNALLDLSIPVASGSNSKKNLSEASVVRHYDLKPFTRDDDEQALLGHIKRIAVSQGPIGDEDEQVVALADDTHRISLTSLPTPLFEEPEDDARELAIKSQYQVKPARKSDRWIGLEILPNGILSSLSSGQINLHPFARTGTIRAASILSPLACVRTIPTNGSTGPTLMAVAGKDVEISLWDMERTFAAGPKVVQKNGATASGDGKTKKRKKDQLEEGEIWRAKHLPNNHLSLQTPIDYLSLCILPQTASESTHGSTLLAAGTKSGHIRKYDTRQRKHVADWKVAREGGIVTLEAGLNENELFFVDASSQFGSLDVRTGRTLYTYSKQTATAHDVLSLPSAGFAASGGKERVGMLSLSSDATVRLHTVSAPPKEAKGNVPRGEILGMIGGVGIGKMAYVGTTDIPSEENEDGREGSDEDAASGDDEDGEENVWNDLEVVRGDEDESEDDSESSEDEAEVLKVKRKKTDGKAAAPAFAPKKGQR</sequence>
<protein>
    <submittedName>
        <fullName evidence="1">Uncharacterized protein</fullName>
    </submittedName>
</protein>
<evidence type="ECO:0000313" key="1">
    <source>
        <dbReference type="EMBL" id="KAJ9106338.1"/>
    </source>
</evidence>
<name>A0ACC2W4L7_9TREE</name>